<sequence>MATLGARKQKESHIERTAKEPRQKELLQARLSHITQVNRRVRLFRLELTSGPVRFLPGQWLDTFVPGVPKAGGFTITSSPSAALQSPSPYLELADQITGSMLQVRIGGSFVFPPEGLHLASIQRVVFVAGGVGVNPLISMLSYLSEGEGLRHTLDTRFLYATKVPEGNSLGEILFLDTLASLFGQGKLRGYVKLFITGDGTTKGTHEVNGTSIEIEPRRLSIADLEAAIGNELLESTVVYVCGPPTMTDEVVSGLTSLDGLSVNPQHVLAEKWW</sequence>
<comment type="caution">
    <text evidence="5">The sequence shown here is derived from an EMBL/GenBank/DDBJ whole genome shotgun (WGS) entry which is preliminary data.</text>
</comment>
<evidence type="ECO:0000313" key="5">
    <source>
        <dbReference type="EMBL" id="KAK5995843.1"/>
    </source>
</evidence>
<dbReference type="PANTHER" id="PTHR46505">
    <property type="entry name" value="OXIDOREDUCTASE NAD-BINDING DOMAIN-CONTAINING PROTEIN 1"/>
    <property type="match status" value="1"/>
</dbReference>
<dbReference type="Gene3D" id="3.40.50.80">
    <property type="entry name" value="Nucleotide-binding domain of ferredoxin-NADP reductase (FNR) module"/>
    <property type="match status" value="1"/>
</dbReference>
<dbReference type="InterPro" id="IPR052128">
    <property type="entry name" value="Oxidoreductase_NAD-binding"/>
</dbReference>
<dbReference type="PROSITE" id="PS51384">
    <property type="entry name" value="FAD_FR"/>
    <property type="match status" value="1"/>
</dbReference>
<evidence type="ECO:0000313" key="6">
    <source>
        <dbReference type="Proteomes" id="UP001338125"/>
    </source>
</evidence>
<dbReference type="InterPro" id="IPR017927">
    <property type="entry name" value="FAD-bd_FR_type"/>
</dbReference>
<dbReference type="Proteomes" id="UP001338125">
    <property type="component" value="Unassembled WGS sequence"/>
</dbReference>
<keyword evidence="6" id="KW-1185">Reference proteome</keyword>
<keyword evidence="1" id="KW-0560">Oxidoreductase</keyword>
<name>A0ABR0SUL4_9HYPO</name>
<accession>A0ABR0SUL4</accession>
<keyword evidence="2" id="KW-0520">NAD</keyword>
<evidence type="ECO:0000259" key="4">
    <source>
        <dbReference type="PROSITE" id="PS51384"/>
    </source>
</evidence>
<proteinExistence type="predicted"/>
<dbReference type="InterPro" id="IPR017938">
    <property type="entry name" value="Riboflavin_synthase-like_b-brl"/>
</dbReference>
<feature type="domain" description="FAD-binding FR-type" evidence="4">
    <location>
        <begin position="24"/>
        <end position="172"/>
    </location>
</feature>
<dbReference type="PANTHER" id="PTHR46505:SF1">
    <property type="entry name" value="OXIDOREDUCTASE NAD-BINDING DOMAIN-CONTAINING PROTEIN 1"/>
    <property type="match status" value="1"/>
</dbReference>
<dbReference type="CDD" id="cd00322">
    <property type="entry name" value="FNR_like"/>
    <property type="match status" value="1"/>
</dbReference>
<dbReference type="EMBL" id="JAVFKD010000004">
    <property type="protein sequence ID" value="KAK5995843.1"/>
    <property type="molecule type" value="Genomic_DNA"/>
</dbReference>
<feature type="compositionally biased region" description="Basic and acidic residues" evidence="3">
    <location>
        <begin position="8"/>
        <end position="22"/>
    </location>
</feature>
<organism evidence="5 6">
    <name type="scientific">Cladobotryum mycophilum</name>
    <dbReference type="NCBI Taxonomy" id="491253"/>
    <lineage>
        <taxon>Eukaryota</taxon>
        <taxon>Fungi</taxon>
        <taxon>Dikarya</taxon>
        <taxon>Ascomycota</taxon>
        <taxon>Pezizomycotina</taxon>
        <taxon>Sordariomycetes</taxon>
        <taxon>Hypocreomycetidae</taxon>
        <taxon>Hypocreales</taxon>
        <taxon>Hypocreaceae</taxon>
        <taxon>Cladobotryum</taxon>
    </lineage>
</organism>
<evidence type="ECO:0000256" key="1">
    <source>
        <dbReference type="ARBA" id="ARBA00023002"/>
    </source>
</evidence>
<protein>
    <submittedName>
        <fullName evidence="5">Oxidoreductase NAD-binding domain-containing protein 1</fullName>
    </submittedName>
</protein>
<evidence type="ECO:0000256" key="2">
    <source>
        <dbReference type="ARBA" id="ARBA00023027"/>
    </source>
</evidence>
<dbReference type="Gene3D" id="2.40.30.10">
    <property type="entry name" value="Translation factors"/>
    <property type="match status" value="1"/>
</dbReference>
<dbReference type="PRINTS" id="PR00410">
    <property type="entry name" value="PHEHYDRXLASE"/>
</dbReference>
<evidence type="ECO:0000256" key="3">
    <source>
        <dbReference type="SAM" id="MobiDB-lite"/>
    </source>
</evidence>
<reference evidence="5 6" key="1">
    <citation type="submission" date="2024-01" db="EMBL/GenBank/DDBJ databases">
        <title>Complete genome of Cladobotryum mycophilum ATHUM6906.</title>
        <authorList>
            <person name="Christinaki A.C."/>
            <person name="Myridakis A.I."/>
            <person name="Kouvelis V.N."/>
        </authorList>
    </citation>
    <scope>NUCLEOTIDE SEQUENCE [LARGE SCALE GENOMIC DNA]</scope>
    <source>
        <strain evidence="5 6">ATHUM6906</strain>
    </source>
</reference>
<dbReference type="InterPro" id="IPR039261">
    <property type="entry name" value="FNR_nucleotide-bd"/>
</dbReference>
<dbReference type="SUPFAM" id="SSF52343">
    <property type="entry name" value="Ferredoxin reductase-like, C-terminal NADP-linked domain"/>
    <property type="match status" value="1"/>
</dbReference>
<feature type="region of interest" description="Disordered" evidence="3">
    <location>
        <begin position="1"/>
        <end position="22"/>
    </location>
</feature>
<dbReference type="SUPFAM" id="SSF63380">
    <property type="entry name" value="Riboflavin synthase domain-like"/>
    <property type="match status" value="1"/>
</dbReference>
<gene>
    <name evidence="5" type="ORF">PT974_04261</name>
</gene>